<keyword evidence="8" id="KW-1185">Reference proteome</keyword>
<evidence type="ECO:0000256" key="3">
    <source>
        <dbReference type="ARBA" id="ARBA00022989"/>
    </source>
</evidence>
<feature type="transmembrane region" description="Helical" evidence="5">
    <location>
        <begin position="276"/>
        <end position="297"/>
    </location>
</feature>
<sequence>MLRPSTQRYSVTRPLYSEDTFEDEHAKVYRKHKRLCIYYLFASCTSERAKNTAVSLLPIIGWMKIYSIKDWLLNDIVSGVSTGLVAVLQGLAYSLLASISPWYGLYAAFFPVIMYFFLGTSRHISVGAFPVLSLMVGAVVTRLVPDEGLPANITAFEGLTKDEQRILVSASLTFLVGLFQLGMGLLQVGFIVMYLSDTLISGFTTAAAVHILVSQLKFVLGLTVPGFSGPLSIIYTLKSLFTQITSTNIHDLVTSIVVMVMVLGVKEINDRFKSKLPVPIPIEVIMTVIACGVSYAFNFSENHGVDVVGKIPNTFESPIAPSLQVFQMTAVEAFPIAIVGFSVAFAVAKVYSVKHDYLIDGNQELIAFGASNIFGGAFKSLAASTALSRSAVQESTGGKTQIAGLLSALIVLVVILGIGFLLEPLPKSVLGAVVIVNLKGMLMQVVTVPYLWKKDRPDCIVWVGTCLAAIFLGLDLGLAVGLGLELLTVVFRVGFNPLRILRKRNKAVKKIKKMIKKGELTLTSNGLQATCSMPIEESEDESNMEDLDKPTDYSDLPIQVNWSADLPANIRVPPVNIHSLILDFSGVSFLDISALKGLKALKEFIRVSVDVYIVGCDPYIIEKLRNCKFFDDEIKTSIFFLTIHDAMLFIHESHPPKTVSEEVNKTV</sequence>
<dbReference type="PANTHER" id="PTHR11814">
    <property type="entry name" value="SULFATE TRANSPORTER"/>
    <property type="match status" value="1"/>
</dbReference>
<organism evidence="7 8">
    <name type="scientific">Cyprinus carpio</name>
    <name type="common">Common carp</name>
    <dbReference type="NCBI Taxonomy" id="7962"/>
    <lineage>
        <taxon>Eukaryota</taxon>
        <taxon>Metazoa</taxon>
        <taxon>Chordata</taxon>
        <taxon>Craniata</taxon>
        <taxon>Vertebrata</taxon>
        <taxon>Euteleostomi</taxon>
        <taxon>Actinopterygii</taxon>
        <taxon>Neopterygii</taxon>
        <taxon>Teleostei</taxon>
        <taxon>Ostariophysi</taxon>
        <taxon>Cypriniformes</taxon>
        <taxon>Cyprinidae</taxon>
        <taxon>Cyprininae</taxon>
        <taxon>Cyprinus</taxon>
    </lineage>
</organism>
<name>A0A8C1J5N2_CYPCA</name>
<feature type="transmembrane region" description="Helical" evidence="5">
    <location>
        <begin position="429"/>
        <end position="450"/>
    </location>
</feature>
<dbReference type="InterPro" id="IPR018045">
    <property type="entry name" value="S04_transporter_CS"/>
</dbReference>
<dbReference type="Pfam" id="PF01740">
    <property type="entry name" value="STAS"/>
    <property type="match status" value="1"/>
</dbReference>
<dbReference type="Pfam" id="PF00916">
    <property type="entry name" value="Sulfate_transp"/>
    <property type="match status" value="1"/>
</dbReference>
<feature type="transmembrane region" description="Helical" evidence="5">
    <location>
        <begin position="72"/>
        <end position="96"/>
    </location>
</feature>
<feature type="transmembrane region" description="Helical" evidence="5">
    <location>
        <begin position="240"/>
        <end position="264"/>
    </location>
</feature>
<feature type="transmembrane region" description="Helical" evidence="5">
    <location>
        <begin position="198"/>
        <end position="220"/>
    </location>
</feature>
<proteinExistence type="predicted"/>
<reference evidence="7" key="1">
    <citation type="submission" date="2025-08" db="UniProtKB">
        <authorList>
            <consortium name="Ensembl"/>
        </authorList>
    </citation>
    <scope>IDENTIFICATION</scope>
</reference>
<evidence type="ECO:0000256" key="2">
    <source>
        <dbReference type="ARBA" id="ARBA00022692"/>
    </source>
</evidence>
<evidence type="ECO:0000313" key="8">
    <source>
        <dbReference type="Proteomes" id="UP000694427"/>
    </source>
</evidence>
<dbReference type="AlphaFoldDB" id="A0A8C1J5N2"/>
<dbReference type="PROSITE" id="PS01130">
    <property type="entry name" value="SLC26A"/>
    <property type="match status" value="1"/>
</dbReference>
<reference evidence="7" key="2">
    <citation type="submission" date="2025-09" db="UniProtKB">
        <authorList>
            <consortium name="Ensembl"/>
        </authorList>
    </citation>
    <scope>IDENTIFICATION</scope>
</reference>
<keyword evidence="3 5" id="KW-1133">Transmembrane helix</keyword>
<dbReference type="InterPro" id="IPR011547">
    <property type="entry name" value="SLC26A/SulP_dom"/>
</dbReference>
<dbReference type="GO" id="GO:0008271">
    <property type="term" value="F:secondary active sulfate transmembrane transporter activity"/>
    <property type="evidence" value="ECO:0007669"/>
    <property type="project" value="InterPro"/>
</dbReference>
<feature type="transmembrane region" description="Helical" evidence="5">
    <location>
        <begin position="165"/>
        <end position="186"/>
    </location>
</feature>
<dbReference type="PROSITE" id="PS50801">
    <property type="entry name" value="STAS"/>
    <property type="match status" value="1"/>
</dbReference>
<feature type="transmembrane region" description="Helical" evidence="5">
    <location>
        <begin position="126"/>
        <end position="145"/>
    </location>
</feature>
<dbReference type="CDD" id="cd07042">
    <property type="entry name" value="STAS_SulP_like_sulfate_transporter"/>
    <property type="match status" value="1"/>
</dbReference>
<evidence type="ECO:0000313" key="7">
    <source>
        <dbReference type="Ensembl" id="ENSCCRP00010027302.1"/>
    </source>
</evidence>
<evidence type="ECO:0000256" key="1">
    <source>
        <dbReference type="ARBA" id="ARBA00004141"/>
    </source>
</evidence>
<dbReference type="InterPro" id="IPR036513">
    <property type="entry name" value="STAS_dom_sf"/>
</dbReference>
<dbReference type="InterPro" id="IPR002645">
    <property type="entry name" value="STAS_dom"/>
</dbReference>
<feature type="domain" description="STAS" evidence="6">
    <location>
        <begin position="580"/>
        <end position="650"/>
    </location>
</feature>
<feature type="transmembrane region" description="Helical" evidence="5">
    <location>
        <begin position="102"/>
        <end position="119"/>
    </location>
</feature>
<feature type="transmembrane region" description="Helical" evidence="5">
    <location>
        <begin position="333"/>
        <end position="353"/>
    </location>
</feature>
<feature type="transmembrane region" description="Helical" evidence="5">
    <location>
        <begin position="402"/>
        <end position="422"/>
    </location>
</feature>
<keyword evidence="4 5" id="KW-0472">Membrane</keyword>
<keyword evidence="2 5" id="KW-0812">Transmembrane</keyword>
<comment type="subcellular location">
    <subcellularLocation>
        <location evidence="1">Membrane</location>
        <topology evidence="1">Multi-pass membrane protein</topology>
    </subcellularLocation>
</comment>
<dbReference type="Gene3D" id="3.30.750.24">
    <property type="entry name" value="STAS domain"/>
    <property type="match status" value="1"/>
</dbReference>
<evidence type="ECO:0000259" key="6">
    <source>
        <dbReference type="PROSITE" id="PS50801"/>
    </source>
</evidence>
<dbReference type="SUPFAM" id="SSF52091">
    <property type="entry name" value="SpoIIaa-like"/>
    <property type="match status" value="1"/>
</dbReference>
<evidence type="ECO:0000256" key="5">
    <source>
        <dbReference type="SAM" id="Phobius"/>
    </source>
</evidence>
<protein>
    <submittedName>
        <fullName evidence="7">Solute carrier family 26 member 3, tandem duplicate 2</fullName>
    </submittedName>
</protein>
<dbReference type="GO" id="GO:0016020">
    <property type="term" value="C:membrane"/>
    <property type="evidence" value="ECO:0007669"/>
    <property type="project" value="UniProtKB-SubCell"/>
</dbReference>
<feature type="transmembrane region" description="Helical" evidence="5">
    <location>
        <begin position="365"/>
        <end position="382"/>
    </location>
</feature>
<dbReference type="Proteomes" id="UP000694427">
    <property type="component" value="Unplaced"/>
</dbReference>
<feature type="transmembrane region" description="Helical" evidence="5">
    <location>
        <begin position="462"/>
        <end position="495"/>
    </location>
</feature>
<dbReference type="Ensembl" id="ENSCCRT00010029965.1">
    <property type="protein sequence ID" value="ENSCCRP00010027302.1"/>
    <property type="gene ID" value="ENSCCRG00010011548.1"/>
</dbReference>
<accession>A0A8C1J5N2</accession>
<dbReference type="InterPro" id="IPR001902">
    <property type="entry name" value="SLC26A/SulP_fam"/>
</dbReference>
<evidence type="ECO:0000256" key="4">
    <source>
        <dbReference type="ARBA" id="ARBA00023136"/>
    </source>
</evidence>